<gene>
    <name evidence="2" type="ORF">A3Q41_01662</name>
</gene>
<dbReference type="SUPFAM" id="SSF54593">
    <property type="entry name" value="Glyoxalase/Bleomycin resistance protein/Dihydroxybiphenyl dioxygenase"/>
    <property type="match status" value="1"/>
</dbReference>
<feature type="domain" description="VOC" evidence="1">
    <location>
        <begin position="8"/>
        <end position="123"/>
    </location>
</feature>
<reference evidence="3" key="2">
    <citation type="submission" date="2016-04" db="EMBL/GenBank/DDBJ databases">
        <title>Complete Genome and Plasmid Sequences for Rhodococcus fascians D188 and Draft Sequences for Rhodococcus spp. Isolates PBTS 1 and PBTS 2.</title>
        <authorList>
            <person name="Stamer R."/>
            <person name="Vereecke D."/>
            <person name="Zhang Y."/>
            <person name="Schilkey F."/>
            <person name="Devitt N."/>
            <person name="Randall J."/>
        </authorList>
    </citation>
    <scope>NUCLEOTIDE SEQUENCE [LARGE SCALE GENOMIC DNA]</scope>
    <source>
        <strain evidence="3">PBTS2</strain>
    </source>
</reference>
<dbReference type="AlphaFoldDB" id="A0A143QJJ5"/>
<dbReference type="PROSITE" id="PS51819">
    <property type="entry name" value="VOC"/>
    <property type="match status" value="1"/>
</dbReference>
<organism evidence="2 3">
    <name type="scientific">Rhodococcoides fascians</name>
    <name type="common">Rhodococcus fascians</name>
    <dbReference type="NCBI Taxonomy" id="1828"/>
    <lineage>
        <taxon>Bacteria</taxon>
        <taxon>Bacillati</taxon>
        <taxon>Actinomycetota</taxon>
        <taxon>Actinomycetes</taxon>
        <taxon>Mycobacteriales</taxon>
        <taxon>Nocardiaceae</taxon>
        <taxon>Rhodococcoides</taxon>
    </lineage>
</organism>
<evidence type="ECO:0000259" key="1">
    <source>
        <dbReference type="PROSITE" id="PS51819"/>
    </source>
</evidence>
<dbReference type="PATRIC" id="fig|1653479.3.peg.1683"/>
<proteinExistence type="predicted"/>
<dbReference type="Proteomes" id="UP000076038">
    <property type="component" value="Chromosome"/>
</dbReference>
<dbReference type="InterPro" id="IPR037523">
    <property type="entry name" value="VOC_core"/>
</dbReference>
<sequence>MTVATVSGPSFLSLQVRDLAVSADFYESQLGLVRAPQAPPGAVVFTTSPIPFAVRNPAPETDLDSGQPGLGVALWLVCDDAEALHENLVAAGVTIVTAPFDGPFGKTFVLRDPDGYAVTVHSS</sequence>
<dbReference type="EMBL" id="CP015220">
    <property type="protein sequence ID" value="AMY22966.1"/>
    <property type="molecule type" value="Genomic_DNA"/>
</dbReference>
<dbReference type="OrthoDB" id="9792323at2"/>
<dbReference type="RefSeq" id="WP_032367695.1">
    <property type="nucleotide sequence ID" value="NZ_CP015220.1"/>
</dbReference>
<reference evidence="2 3" key="1">
    <citation type="journal article" date="2016" name="Genome Announc.">
        <title>Complete Genome and Plasmid Sequences for Rhodococcus fascians D188 and Draft Sequences for Rhodococcus Isolates PBTS 1 and PBTS 2.</title>
        <authorList>
            <person name="Stamler R.A."/>
            <person name="Vereecke D."/>
            <person name="Zhang Y."/>
            <person name="Schilkey F."/>
            <person name="Devitt N."/>
            <person name="Randall J.J."/>
        </authorList>
    </citation>
    <scope>NUCLEOTIDE SEQUENCE [LARGE SCALE GENOMIC DNA]</scope>
    <source>
        <strain evidence="2 3">PBTS2</strain>
    </source>
</reference>
<evidence type="ECO:0000313" key="3">
    <source>
        <dbReference type="Proteomes" id="UP000076038"/>
    </source>
</evidence>
<dbReference type="InterPro" id="IPR029068">
    <property type="entry name" value="Glyas_Bleomycin-R_OHBP_Dase"/>
</dbReference>
<name>A0A143QJJ5_RHOFA</name>
<keyword evidence="3" id="KW-1185">Reference proteome</keyword>
<accession>A0A143QJJ5</accession>
<dbReference type="KEGG" id="rhs:A3Q41_01662"/>
<dbReference type="Pfam" id="PF00903">
    <property type="entry name" value="Glyoxalase"/>
    <property type="match status" value="1"/>
</dbReference>
<protein>
    <recommendedName>
        <fullName evidence="1">VOC domain-containing protein</fullName>
    </recommendedName>
</protein>
<dbReference type="Gene3D" id="3.10.180.10">
    <property type="entry name" value="2,3-Dihydroxybiphenyl 1,2-Dioxygenase, domain 1"/>
    <property type="match status" value="1"/>
</dbReference>
<dbReference type="InterPro" id="IPR004360">
    <property type="entry name" value="Glyas_Fos-R_dOase_dom"/>
</dbReference>
<evidence type="ECO:0000313" key="2">
    <source>
        <dbReference type="EMBL" id="AMY22966.1"/>
    </source>
</evidence>